<evidence type="ECO:0000256" key="1">
    <source>
        <dbReference type="ARBA" id="ARBA00004123"/>
    </source>
</evidence>
<dbReference type="SMART" id="SM00571">
    <property type="entry name" value="DDT"/>
    <property type="match status" value="1"/>
</dbReference>
<dbReference type="InterPro" id="IPR016177">
    <property type="entry name" value="DNA-bd_dom_sf"/>
</dbReference>
<feature type="domain" description="MBD" evidence="5">
    <location>
        <begin position="27"/>
        <end position="99"/>
    </location>
</feature>
<keyword evidence="7" id="KW-1185">Reference proteome</keyword>
<accession>A0A368H3N8</accession>
<feature type="compositionally biased region" description="Polar residues" evidence="3">
    <location>
        <begin position="1"/>
        <end position="14"/>
    </location>
</feature>
<dbReference type="InterPro" id="IPR028942">
    <property type="entry name" value="WHIM1_dom"/>
</dbReference>
<dbReference type="Pfam" id="PF01429">
    <property type="entry name" value="MBD"/>
    <property type="match status" value="1"/>
</dbReference>
<dbReference type="AlphaFoldDB" id="A0A368H3N8"/>
<dbReference type="PROSITE" id="PS50827">
    <property type="entry name" value="DDT"/>
    <property type="match status" value="1"/>
</dbReference>
<feature type="domain" description="DDT" evidence="4">
    <location>
        <begin position="245"/>
        <end position="309"/>
    </location>
</feature>
<dbReference type="OrthoDB" id="784962at2759"/>
<feature type="region of interest" description="Disordered" evidence="3">
    <location>
        <begin position="160"/>
        <end position="204"/>
    </location>
</feature>
<dbReference type="SMART" id="SM00391">
    <property type="entry name" value="MBD"/>
    <property type="match status" value="1"/>
</dbReference>
<evidence type="ECO:0000256" key="2">
    <source>
        <dbReference type="ARBA" id="ARBA00023242"/>
    </source>
</evidence>
<dbReference type="InterPro" id="IPR018501">
    <property type="entry name" value="DDT_dom"/>
</dbReference>
<evidence type="ECO:0000259" key="4">
    <source>
        <dbReference type="PROSITE" id="PS50827"/>
    </source>
</evidence>
<evidence type="ECO:0000313" key="7">
    <source>
        <dbReference type="Proteomes" id="UP000252519"/>
    </source>
</evidence>
<name>A0A368H3N8_ANCCA</name>
<dbReference type="PANTHER" id="PTHR45915:SF2">
    <property type="entry name" value="TOUTATIS, ISOFORM E"/>
    <property type="match status" value="1"/>
</dbReference>
<organism evidence="6 7">
    <name type="scientific">Ancylostoma caninum</name>
    <name type="common">Dog hookworm</name>
    <dbReference type="NCBI Taxonomy" id="29170"/>
    <lineage>
        <taxon>Eukaryota</taxon>
        <taxon>Metazoa</taxon>
        <taxon>Ecdysozoa</taxon>
        <taxon>Nematoda</taxon>
        <taxon>Chromadorea</taxon>
        <taxon>Rhabditida</taxon>
        <taxon>Rhabditina</taxon>
        <taxon>Rhabditomorpha</taxon>
        <taxon>Strongyloidea</taxon>
        <taxon>Ancylostomatidae</taxon>
        <taxon>Ancylostomatinae</taxon>
        <taxon>Ancylostoma</taxon>
    </lineage>
</organism>
<dbReference type="SUPFAM" id="SSF54171">
    <property type="entry name" value="DNA-binding domain"/>
    <property type="match status" value="1"/>
</dbReference>
<dbReference type="STRING" id="29170.A0A368H3N8"/>
<feature type="region of interest" description="Disordered" evidence="3">
    <location>
        <begin position="415"/>
        <end position="469"/>
    </location>
</feature>
<keyword evidence="2" id="KW-0539">Nucleus</keyword>
<dbReference type="Proteomes" id="UP000252519">
    <property type="component" value="Unassembled WGS sequence"/>
</dbReference>
<proteinExistence type="predicted"/>
<evidence type="ECO:0000256" key="3">
    <source>
        <dbReference type="SAM" id="MobiDB-lite"/>
    </source>
</evidence>
<dbReference type="InterPro" id="IPR001739">
    <property type="entry name" value="Methyl_CpG_DNA-bd"/>
</dbReference>
<dbReference type="Pfam" id="PF15612">
    <property type="entry name" value="WHIM1"/>
    <property type="match status" value="1"/>
</dbReference>
<dbReference type="Gene3D" id="3.30.890.10">
    <property type="entry name" value="Methyl-cpg-binding Protein 2, Chain A"/>
    <property type="match status" value="1"/>
</dbReference>
<dbReference type="GO" id="GO:0003677">
    <property type="term" value="F:DNA binding"/>
    <property type="evidence" value="ECO:0007669"/>
    <property type="project" value="InterPro"/>
</dbReference>
<comment type="caution">
    <text evidence="6">The sequence shown here is derived from an EMBL/GenBank/DDBJ whole genome shotgun (WGS) entry which is preliminary data.</text>
</comment>
<gene>
    <name evidence="6" type="ORF">ANCCAN_02575</name>
</gene>
<dbReference type="PANTHER" id="PTHR45915">
    <property type="entry name" value="TRANSCRIPTION INTERMEDIARY FACTOR"/>
    <property type="match status" value="1"/>
</dbReference>
<evidence type="ECO:0000313" key="6">
    <source>
        <dbReference type="EMBL" id="RCN51214.1"/>
    </source>
</evidence>
<dbReference type="InterPro" id="IPR028941">
    <property type="entry name" value="WHIM2_dom"/>
</dbReference>
<dbReference type="GO" id="GO:0000785">
    <property type="term" value="C:chromatin"/>
    <property type="evidence" value="ECO:0007669"/>
    <property type="project" value="TreeGrafter"/>
</dbReference>
<evidence type="ECO:0000259" key="5">
    <source>
        <dbReference type="PROSITE" id="PS50982"/>
    </source>
</evidence>
<reference evidence="6 7" key="1">
    <citation type="submission" date="2014-10" db="EMBL/GenBank/DDBJ databases">
        <title>Draft genome of the hookworm Ancylostoma caninum.</title>
        <authorList>
            <person name="Mitreva M."/>
        </authorList>
    </citation>
    <scope>NUCLEOTIDE SEQUENCE [LARGE SCALE GENOMIC DNA]</scope>
    <source>
        <strain evidence="6 7">Baltimore</strain>
    </source>
</reference>
<dbReference type="GO" id="GO:0005634">
    <property type="term" value="C:nucleus"/>
    <property type="evidence" value="ECO:0007669"/>
    <property type="project" value="UniProtKB-SubCell"/>
</dbReference>
<feature type="compositionally biased region" description="Basic and acidic residues" evidence="3">
    <location>
        <begin position="172"/>
        <end position="200"/>
    </location>
</feature>
<dbReference type="PROSITE" id="PS50982">
    <property type="entry name" value="MBD"/>
    <property type="match status" value="1"/>
</dbReference>
<sequence length="689" mass="78225">PSSDGTETRSSATPSEGIGEVGKKRPPATESQARVPLTLGWRRQTCIRSIAASGVRGDVVYYAPCGKKLSTYAEVLRYLMKHPCGSISRDNFSFSSKLIVGEFLMPKETDNGEKASSYCLFSRFISFFSWDQRSIHCLQVVVKMTEEVIAEEVNRLVSLKPQPRNGERKHREKPEKPQEKPQEGRATPEETPEQNHHVEVEESPLEVYDDEDKIKWSREPIDDLLLTEIRPVPDLPRVENLRLNGVGFADALMVHEFVHNFAHVLEIDRSTLPSLGAFCAGLVGDAEHFDKVIKLTHSLFRLSLEYPGLPAGKRGRTRLGQTISELGITNENYSELMRMFLATRDSQGQKLSDLLVERSFSELSGEEKASILAYLCNELLCCPNIVKEIDRNLEEVGRLKGDRWMRDGKARALRVVQRRKQKAERGLHTTSESEGQTHDERPSSRNSEASDASRPATPIPTTRDRRLTPGLGQCEILTEEEENMSPEQLEVLIDSLNSEAEHLKEKINELSTKVRSFPLGCDRYHRQYWQIPGVESILVESIESSGPSNPACNTEETCTKDPPSLTAPSFLHPDVFACVEDLVDDVVTGRSHTDRRKRKRFRRLDNPYKRGWWSVDTRTCPKMPCFREALEAVRSSLHGRGIRERILHRLLCKSWFLKDVKLGKGRLSRFYLEFPGICFSSSRNSQSFQ</sequence>
<comment type="subcellular location">
    <subcellularLocation>
        <location evidence="1">Nucleus</location>
    </subcellularLocation>
</comment>
<dbReference type="EMBL" id="JOJR01000015">
    <property type="protein sequence ID" value="RCN51214.1"/>
    <property type="molecule type" value="Genomic_DNA"/>
</dbReference>
<feature type="region of interest" description="Disordered" evidence="3">
    <location>
        <begin position="1"/>
        <end position="34"/>
    </location>
</feature>
<dbReference type="Pfam" id="PF15613">
    <property type="entry name" value="WSD"/>
    <property type="match status" value="1"/>
</dbReference>
<protein>
    <submittedName>
        <fullName evidence="6">Methyl-CpG binding domain protein</fullName>
    </submittedName>
</protein>
<feature type="non-terminal residue" evidence="6">
    <location>
        <position position="1"/>
    </location>
</feature>